<proteinExistence type="inferred from homology"/>
<feature type="transmembrane region" description="Helical" evidence="12">
    <location>
        <begin position="810"/>
        <end position="831"/>
    </location>
</feature>
<evidence type="ECO:0000256" key="11">
    <source>
        <dbReference type="RuleBase" id="RU004349"/>
    </source>
</evidence>
<evidence type="ECO:0000256" key="3">
    <source>
        <dbReference type="ARBA" id="ARBA00022448"/>
    </source>
</evidence>
<feature type="transmembrane region" description="Helical" evidence="12">
    <location>
        <begin position="1008"/>
        <end position="1026"/>
    </location>
</feature>
<feature type="transmembrane region" description="Helical" evidence="12">
    <location>
        <begin position="642"/>
        <end position="665"/>
    </location>
</feature>
<sequence>MGRSKFLDIIRPFASILPEVTKSPKKVQFREKLMWTGVTLLIYLIFSQIPLFGIMSSESADPFYWIRAILASNRGTLMELGISPIVTSGMIMQFLAGARFIEVGDDQKDQALFNSAQKCIADGGRVVSAADYKPEVVGSNPTRVFGLILTVGQAIVYVMSGMYGDPNDIGYGICLLIVIQLFIAGLMVLLLDELLQNGYGLGSGISIFIATNVCETIVWKAFSPTTVNTGRGTEFEGALVALVHILTTKGFKTSALREAFYRPHLPNLMNVFATILVFAVVIYFQGFRVDLPIKSTKYRGQAMSYPIKLFYTSNMPIILQSALVSNLYVISQMLANNFQGNFIINLLGKWGEGAHGRSAPIGGLCYYLSPPDSFYAFVSDPVQATAYVIFMLGSCAFFSKVWIEMSQSSPKDVAKKLKDQQIVIAGYRDTSMVTVLNRYIPTAAAFGGLCIGALSVFADLMGAIGSGTGILLAVTTIYQYFEIFVKEQSEIGGLRGFLSQNRVFVCVVVHQHGAVKLTTLLFAYQRRQHHRSRDRLELLRVCRVKSKLFRKYRNAYKSWPLTERVHFEEDFKFLEVIKPFCSILPEIAKPERKIQFREKVLWTAITLFIFLVCCQIPLFGIMSSDSADPFYWIRVILASNRGTLMELGISPIVTSGLIMQLLAGAKIIEVGDTPKDRALFNGAQKLFGMVITVGQAIVYVMTGMYGDPAEIGAGVCLLIIIQLFVAGLIVLLLDELLQKGYGLGSGISLFIATNICETIIWKAFSPATVNTGRGTEFEGAVIALFHLLTTRQDKIRALREAFYRQNLPNLMNLLATVFVFAIVIYFQGFRVDLPIKSARYRGQHSSYPIKLFYTSNIPIILQSALVSNLYVISQMLAVKFQGNFLINLLGVWADVGGGGPARSYPIGGLCYYFSPPESVGHILEDPIHALLYIVFMLGSCAFFSKTWIEVSGSSAKDVAKQLKEQQMVMRGHRNDSMIHELNRYIPTAAAFGGLCIGALSVLADFMGAIGSGTGILLAVTIIYQYFEIFVKEQSEMGGMGALLF</sequence>
<evidence type="ECO:0000256" key="5">
    <source>
        <dbReference type="ARBA" id="ARBA00022824"/>
    </source>
</evidence>
<gene>
    <name evidence="14" type="ORF">MELIAE_LOCUS7245</name>
</gene>
<feature type="transmembrane region" description="Helical" evidence="12">
    <location>
        <begin position="851"/>
        <end position="872"/>
    </location>
</feature>
<feature type="transmembrane region" description="Helical" evidence="12">
    <location>
        <begin position="439"/>
        <end position="457"/>
    </location>
</feature>
<feature type="transmembrane region" description="Helical" evidence="12">
    <location>
        <begin position="268"/>
        <end position="289"/>
    </location>
</feature>
<feature type="transmembrane region" description="Helical" evidence="12">
    <location>
        <begin position="144"/>
        <end position="163"/>
    </location>
</feature>
<evidence type="ECO:0000256" key="1">
    <source>
        <dbReference type="ARBA" id="ARBA00004477"/>
    </source>
</evidence>
<keyword evidence="6 10" id="KW-0653">Protein transport</keyword>
<feature type="transmembrane region" description="Helical" evidence="12">
    <location>
        <begin position="600"/>
        <end position="622"/>
    </location>
</feature>
<feature type="domain" description="Translocon Sec61/SecY plug" evidence="13">
    <location>
        <begin position="608"/>
        <end position="642"/>
    </location>
</feature>
<dbReference type="InterPro" id="IPR002208">
    <property type="entry name" value="SecY/SEC61-alpha"/>
</dbReference>
<keyword evidence="8 10" id="KW-0811">Translocation</keyword>
<evidence type="ECO:0000256" key="8">
    <source>
        <dbReference type="ARBA" id="ARBA00023010"/>
    </source>
</evidence>
<organism evidence="14 15">
    <name type="scientific">Brassicogethes aeneus</name>
    <name type="common">Rape pollen beetle</name>
    <name type="synonym">Meligethes aeneus</name>
    <dbReference type="NCBI Taxonomy" id="1431903"/>
    <lineage>
        <taxon>Eukaryota</taxon>
        <taxon>Metazoa</taxon>
        <taxon>Ecdysozoa</taxon>
        <taxon>Arthropoda</taxon>
        <taxon>Hexapoda</taxon>
        <taxon>Insecta</taxon>
        <taxon>Pterygota</taxon>
        <taxon>Neoptera</taxon>
        <taxon>Endopterygota</taxon>
        <taxon>Coleoptera</taxon>
        <taxon>Polyphaga</taxon>
        <taxon>Cucujiformia</taxon>
        <taxon>Nitidulidae</taxon>
        <taxon>Meligethinae</taxon>
        <taxon>Brassicogethes</taxon>
    </lineage>
</organism>
<feature type="transmembrane region" description="Helical" evidence="12">
    <location>
        <begin position="384"/>
        <end position="403"/>
    </location>
</feature>
<name>A0A9P0FH44_BRAAE</name>
<dbReference type="NCBIfam" id="TIGR00967">
    <property type="entry name" value="3a0501s007"/>
    <property type="match status" value="2"/>
</dbReference>
<feature type="domain" description="Translocon Sec61/SecY plug" evidence="13">
    <location>
        <begin position="41"/>
        <end position="75"/>
    </location>
</feature>
<dbReference type="InterPro" id="IPR019561">
    <property type="entry name" value="Translocon_Sec61/SecY_plug_dom"/>
</dbReference>
<dbReference type="PANTHER" id="PTHR10906">
    <property type="entry name" value="SECY/SEC61-ALPHA FAMILY MEMBER"/>
    <property type="match status" value="1"/>
</dbReference>
<dbReference type="OrthoDB" id="420669at2759"/>
<comment type="subcellular location">
    <subcellularLocation>
        <location evidence="1">Endoplasmic reticulum membrane</location>
        <topology evidence="1">Multi-pass membrane protein</topology>
    </subcellularLocation>
    <subcellularLocation>
        <location evidence="10">Membrane</location>
        <topology evidence="10">Multi-pass membrane protein</topology>
    </subcellularLocation>
</comment>
<dbReference type="InterPro" id="IPR023201">
    <property type="entry name" value="SecY_dom_sf"/>
</dbReference>
<reference evidence="14" key="1">
    <citation type="submission" date="2021-12" db="EMBL/GenBank/DDBJ databases">
        <authorList>
            <person name="King R."/>
        </authorList>
    </citation>
    <scope>NUCLEOTIDE SEQUENCE</scope>
</reference>
<dbReference type="SUPFAM" id="SSF103491">
    <property type="entry name" value="Preprotein translocase SecY subunit"/>
    <property type="match status" value="3"/>
</dbReference>
<feature type="transmembrane region" description="Helical" evidence="12">
    <location>
        <begin position="169"/>
        <end position="191"/>
    </location>
</feature>
<evidence type="ECO:0000313" key="14">
    <source>
        <dbReference type="EMBL" id="CAH0556040.1"/>
    </source>
</evidence>
<feature type="transmembrane region" description="Helical" evidence="12">
    <location>
        <begin position="929"/>
        <end position="948"/>
    </location>
</feature>
<feature type="transmembrane region" description="Helical" evidence="12">
    <location>
        <begin position="984"/>
        <end position="1002"/>
    </location>
</feature>
<dbReference type="GO" id="GO:0015031">
    <property type="term" value="P:protein transport"/>
    <property type="evidence" value="ECO:0007669"/>
    <property type="project" value="UniProtKB-KW"/>
</dbReference>
<dbReference type="PROSITE" id="PS00756">
    <property type="entry name" value="SECY_2"/>
    <property type="match status" value="2"/>
</dbReference>
<dbReference type="Proteomes" id="UP001154078">
    <property type="component" value="Chromosome 4"/>
</dbReference>
<dbReference type="EMBL" id="OV121135">
    <property type="protein sequence ID" value="CAH0556040.1"/>
    <property type="molecule type" value="Genomic_DNA"/>
</dbReference>
<evidence type="ECO:0000256" key="6">
    <source>
        <dbReference type="ARBA" id="ARBA00022927"/>
    </source>
</evidence>
<dbReference type="Pfam" id="PF00344">
    <property type="entry name" value="SecY"/>
    <property type="match status" value="2"/>
</dbReference>
<keyword evidence="4 10" id="KW-0812">Transmembrane</keyword>
<dbReference type="GO" id="GO:0005789">
    <property type="term" value="C:endoplasmic reticulum membrane"/>
    <property type="evidence" value="ECO:0007669"/>
    <property type="project" value="UniProtKB-SubCell"/>
</dbReference>
<dbReference type="FunFam" id="1.10.3370.10:FF:000002">
    <property type="entry name" value="Transport Sec61 subunit alpha isoform 2"/>
    <property type="match status" value="1"/>
</dbReference>
<evidence type="ECO:0000256" key="2">
    <source>
        <dbReference type="ARBA" id="ARBA00005751"/>
    </source>
</evidence>
<dbReference type="Pfam" id="PF10559">
    <property type="entry name" value="Plug_translocon"/>
    <property type="match status" value="2"/>
</dbReference>
<dbReference type="InterPro" id="IPR030659">
    <property type="entry name" value="SecY_CS"/>
</dbReference>
<evidence type="ECO:0000259" key="13">
    <source>
        <dbReference type="Pfam" id="PF10559"/>
    </source>
</evidence>
<protein>
    <recommendedName>
        <fullName evidence="13">Translocon Sec61/SecY plug domain-containing protein</fullName>
    </recommendedName>
</protein>
<evidence type="ECO:0000313" key="15">
    <source>
        <dbReference type="Proteomes" id="UP001154078"/>
    </source>
</evidence>
<keyword evidence="3 10" id="KW-0813">Transport</keyword>
<keyword evidence="15" id="KW-1185">Reference proteome</keyword>
<dbReference type="PROSITE" id="PS00755">
    <property type="entry name" value="SECY_1"/>
    <property type="match status" value="2"/>
</dbReference>
<dbReference type="AlphaFoldDB" id="A0A9P0FH44"/>
<dbReference type="Gene3D" id="1.10.3370.10">
    <property type="entry name" value="SecY subunit domain"/>
    <property type="match status" value="2"/>
</dbReference>
<feature type="transmembrane region" description="Helical" evidence="12">
    <location>
        <begin position="309"/>
        <end position="330"/>
    </location>
</feature>
<evidence type="ECO:0000256" key="4">
    <source>
        <dbReference type="ARBA" id="ARBA00022692"/>
    </source>
</evidence>
<feature type="transmembrane region" description="Helical" evidence="12">
    <location>
        <begin position="198"/>
        <end position="219"/>
    </location>
</feature>
<feature type="transmembrane region" description="Helical" evidence="12">
    <location>
        <begin position="33"/>
        <end position="55"/>
    </location>
</feature>
<feature type="transmembrane region" description="Helical" evidence="12">
    <location>
        <begin position="463"/>
        <end position="481"/>
    </location>
</feature>
<evidence type="ECO:0000256" key="10">
    <source>
        <dbReference type="RuleBase" id="RU003484"/>
    </source>
</evidence>
<comment type="similarity">
    <text evidence="2 11">Belongs to the SecY/SEC61-alpha family.</text>
</comment>
<dbReference type="NCBIfam" id="NF006341">
    <property type="entry name" value="PRK08568.1-5"/>
    <property type="match status" value="2"/>
</dbReference>
<feature type="transmembrane region" description="Helical" evidence="12">
    <location>
        <begin position="80"/>
        <end position="101"/>
    </location>
</feature>
<keyword evidence="9 12" id="KW-0472">Membrane</keyword>
<evidence type="ECO:0000256" key="7">
    <source>
        <dbReference type="ARBA" id="ARBA00022989"/>
    </source>
</evidence>
<keyword evidence="5" id="KW-0256">Endoplasmic reticulum</keyword>
<feature type="transmembrane region" description="Helical" evidence="12">
    <location>
        <begin position="686"/>
        <end position="705"/>
    </location>
</feature>
<evidence type="ECO:0000256" key="12">
    <source>
        <dbReference type="SAM" id="Phobius"/>
    </source>
</evidence>
<keyword evidence="7 12" id="KW-1133">Transmembrane helix</keyword>
<feature type="transmembrane region" description="Helical" evidence="12">
    <location>
        <begin position="711"/>
        <end position="733"/>
    </location>
</feature>
<accession>A0A9P0FH44</accession>
<evidence type="ECO:0000256" key="9">
    <source>
        <dbReference type="ARBA" id="ARBA00023136"/>
    </source>
</evidence>